<feature type="region of interest" description="Disordered" evidence="7">
    <location>
        <begin position="703"/>
        <end position="726"/>
    </location>
</feature>
<dbReference type="Gene3D" id="3.40.50.150">
    <property type="entry name" value="Vaccinia Virus protein VP39"/>
    <property type="match status" value="1"/>
</dbReference>
<keyword evidence="5" id="KW-0949">S-adenosyl-L-methionine</keyword>
<name>A0ABT7IIU8_9GAMM</name>
<dbReference type="InterPro" id="IPR036804">
    <property type="entry name" value="CheR_N_sf"/>
</dbReference>
<dbReference type="SUPFAM" id="SSF52738">
    <property type="entry name" value="Methylesterase CheB, C-terminal domain"/>
    <property type="match status" value="1"/>
</dbReference>
<dbReference type="Gene3D" id="3.30.450.20">
    <property type="entry name" value="PAS domain"/>
    <property type="match status" value="1"/>
</dbReference>
<dbReference type="SUPFAM" id="SSF47757">
    <property type="entry name" value="Chemotaxis receptor methyltransferase CheR, N-terminal domain"/>
    <property type="match status" value="1"/>
</dbReference>
<evidence type="ECO:0000256" key="2">
    <source>
        <dbReference type="ARBA" id="ARBA00012534"/>
    </source>
</evidence>
<dbReference type="PROSITE" id="PS50123">
    <property type="entry name" value="CHER"/>
    <property type="match status" value="1"/>
</dbReference>
<keyword evidence="3 11" id="KW-0489">Methyltransferase</keyword>
<sequence length="985" mass="110357">MYKSDAASRPKSSDENLPIVVLGASAGGLDALKAFFSGVSDEARCIYLVITHHKSEQQSMLPELLARSSGKRATEITDGMAPEPDCIYTNPATECFITLEGGKFRLLSACEASARTPSQDGGGNPPMKVYHPIDFTFQQLAEEVQCRLTGIVLSGSGSDGAIGLRSIKAQDGMIMVQQPESAEFSGMPDNAITTGLADYVLPPEDMGAKLAGYLRQCETLGLSKGEDELVSTDQLRRICELLQDRVGHDFSSYKPNTMKRRVAKRMALHRFRKASEYLEYLHHDEDEANHLFRDMLIRVTEFFRDPGLWDYCRNELFPEVLRQHEYSEGFRVWVAGCSTGDEAYSIAILLNEVLREKNISRRVQIFASDLDADAISIARRGEYPAGIVNEVPESLLSRYFSYANDRYKIRKSVREQIIFAPHNLLKDPPFTNIDLISCRNLLIYLNQDLQTDLISLFHMSLRNMGTLVLGPSESVGETSTTFKTLNSKWKVFRRNPDILSERASMQHFRGRRRTDRSLHHTPATAQPLPRDQPAIAEKVLKLLARKFAPGALVMSERGDIFYLHGDAGRFLEPVEGRPRYNIFEMGRGDLPRGLPALMHSAASSEGRVVEKKFKIDPSGDSYVLVGVEKLQAPKSMRGLFLILFHDCETPSASPTGTEEAEQSRDEEEPASHVFELERDLEKSRASYRALLEQVENQNAELRSANEELQSTNEELQSSNEELETSKEETHSLYEELSTINSELVEKVNRLSDANDDMANLLNSTAMAILYLDNELKLKRFTEKAKDIVAVRDSDEGRPIGELAIHLKGEELIEDALSVLSTLKGIEKEVTTKQGDWYLMKLLPYRTRENVVDGLICTFVEINEVKRSQFAESHSRELLSQLSHPFLLVDVDGVVVQITGAMAKALQVESQSAEGMRLTDLVREQRSSEGIAQCLNRILEGSQKTLQMSVRPISQNKSDEAPTLQLEIRKLPAGSGEPQLVWVGLL</sequence>
<dbReference type="SMART" id="SM00091">
    <property type="entry name" value="PAS"/>
    <property type="match status" value="2"/>
</dbReference>
<feature type="compositionally biased region" description="Acidic residues" evidence="7">
    <location>
        <begin position="658"/>
        <end position="668"/>
    </location>
</feature>
<feature type="domain" description="CheB-type methylesterase" evidence="9">
    <location>
        <begin position="10"/>
        <end position="217"/>
    </location>
</feature>
<dbReference type="EMBL" id="JASSVS010000011">
    <property type="protein sequence ID" value="MDL0433019.1"/>
    <property type="molecule type" value="Genomic_DNA"/>
</dbReference>
<feature type="domain" description="CheR-type methyltransferase" evidence="10">
    <location>
        <begin position="230"/>
        <end position="495"/>
    </location>
</feature>
<evidence type="ECO:0000256" key="6">
    <source>
        <dbReference type="PROSITE-ProRule" id="PRU00050"/>
    </source>
</evidence>
<evidence type="ECO:0000313" key="11">
    <source>
        <dbReference type="EMBL" id="MDL0433019.1"/>
    </source>
</evidence>
<dbReference type="InterPro" id="IPR022642">
    <property type="entry name" value="CheR_C"/>
</dbReference>
<dbReference type="InterPro" id="IPR050903">
    <property type="entry name" value="Bact_Chemotaxis_MeTrfase"/>
</dbReference>
<reference evidence="11 12" key="1">
    <citation type="submission" date="2023-06" db="EMBL/GenBank/DDBJ databases">
        <title>Marinobacter azerbaijanicus a moderately halophilic, isolated from Urmia Lake in Azerbaijan region of Iran.</title>
        <authorList>
            <person name="Sanchez-Porro C."/>
            <person name="Aghdam E.M."/>
            <person name="Saheb S.M."/>
            <person name="Tarhriz V."/>
            <person name="Kazemi E."/>
            <person name="Ammozegar M.A."/>
            <person name="Ventosa A."/>
            <person name="Hejazi M.S."/>
        </authorList>
    </citation>
    <scope>NUCLEOTIDE SEQUENCE [LARGE SCALE GENOMIC DNA]</scope>
    <source>
        <strain evidence="11 12">TBZ242</strain>
    </source>
</reference>
<dbReference type="InterPro" id="IPR022641">
    <property type="entry name" value="CheR_N"/>
</dbReference>
<keyword evidence="4" id="KW-0808">Transferase</keyword>
<proteinExistence type="predicted"/>
<dbReference type="PRINTS" id="PR00996">
    <property type="entry name" value="CHERMTFRASE"/>
</dbReference>
<keyword evidence="12" id="KW-1185">Reference proteome</keyword>
<dbReference type="CDD" id="cd16434">
    <property type="entry name" value="CheB-CheR_fusion"/>
    <property type="match status" value="1"/>
</dbReference>
<keyword evidence="6" id="KW-0378">Hydrolase</keyword>
<gene>
    <name evidence="11" type="ORF">QPM17_17890</name>
</gene>
<dbReference type="InterPro" id="IPR000780">
    <property type="entry name" value="CheR_MeTrfase"/>
</dbReference>
<feature type="active site" evidence="6">
    <location>
        <position position="25"/>
    </location>
</feature>
<dbReference type="Pfam" id="PF01339">
    <property type="entry name" value="CheB_methylest"/>
    <property type="match status" value="1"/>
</dbReference>
<feature type="region of interest" description="Disordered" evidence="7">
    <location>
        <begin position="650"/>
        <end position="671"/>
    </location>
</feature>
<accession>A0ABT7IIU8</accession>
<feature type="active site" evidence="6">
    <location>
        <position position="159"/>
    </location>
</feature>
<evidence type="ECO:0000259" key="9">
    <source>
        <dbReference type="PROSITE" id="PS50122"/>
    </source>
</evidence>
<dbReference type="EC" id="2.1.1.80" evidence="2"/>
<evidence type="ECO:0000256" key="3">
    <source>
        <dbReference type="ARBA" id="ARBA00022603"/>
    </source>
</evidence>
<comment type="catalytic activity">
    <reaction evidence="1">
        <text>L-glutamyl-[protein] + S-adenosyl-L-methionine = [protein]-L-glutamate 5-O-methyl ester + S-adenosyl-L-homocysteine</text>
        <dbReference type="Rhea" id="RHEA:24452"/>
        <dbReference type="Rhea" id="RHEA-COMP:10208"/>
        <dbReference type="Rhea" id="RHEA-COMP:10311"/>
        <dbReference type="ChEBI" id="CHEBI:29973"/>
        <dbReference type="ChEBI" id="CHEBI:57856"/>
        <dbReference type="ChEBI" id="CHEBI:59789"/>
        <dbReference type="ChEBI" id="CHEBI:82795"/>
        <dbReference type="EC" id="2.1.1.80"/>
    </reaction>
</comment>
<dbReference type="InterPro" id="IPR000673">
    <property type="entry name" value="Sig_transdc_resp-reg_Me-estase"/>
</dbReference>
<dbReference type="Gene3D" id="1.10.155.10">
    <property type="entry name" value="Chemotaxis receptor methyltransferase CheR, N-terminal domain"/>
    <property type="match status" value="1"/>
</dbReference>
<organism evidence="11 12">
    <name type="scientific">Marinobacter azerbaijanicus</name>
    <dbReference type="NCBI Taxonomy" id="3050455"/>
    <lineage>
        <taxon>Bacteria</taxon>
        <taxon>Pseudomonadati</taxon>
        <taxon>Pseudomonadota</taxon>
        <taxon>Gammaproteobacteria</taxon>
        <taxon>Pseudomonadales</taxon>
        <taxon>Marinobacteraceae</taxon>
        <taxon>Marinobacter</taxon>
    </lineage>
</organism>
<evidence type="ECO:0000256" key="5">
    <source>
        <dbReference type="ARBA" id="ARBA00022691"/>
    </source>
</evidence>
<protein>
    <recommendedName>
        <fullName evidence="2">protein-glutamate O-methyltransferase</fullName>
        <ecNumber evidence="2">2.1.1.80</ecNumber>
    </recommendedName>
</protein>
<dbReference type="InterPro" id="IPR000014">
    <property type="entry name" value="PAS"/>
</dbReference>
<dbReference type="InterPro" id="IPR035909">
    <property type="entry name" value="CheB_C"/>
</dbReference>
<dbReference type="Pfam" id="PF03705">
    <property type="entry name" value="CheR_N"/>
    <property type="match status" value="1"/>
</dbReference>
<evidence type="ECO:0000256" key="7">
    <source>
        <dbReference type="SAM" id="MobiDB-lite"/>
    </source>
</evidence>
<feature type="active site" evidence="6">
    <location>
        <position position="52"/>
    </location>
</feature>
<feature type="region of interest" description="Disordered" evidence="7">
    <location>
        <begin position="505"/>
        <end position="530"/>
    </location>
</feature>
<dbReference type="InterPro" id="IPR029063">
    <property type="entry name" value="SAM-dependent_MTases_sf"/>
</dbReference>
<dbReference type="PROSITE" id="PS50112">
    <property type="entry name" value="PAS"/>
    <property type="match status" value="1"/>
</dbReference>
<evidence type="ECO:0000313" key="12">
    <source>
        <dbReference type="Proteomes" id="UP001227964"/>
    </source>
</evidence>
<comment type="caution">
    <text evidence="11">The sequence shown here is derived from an EMBL/GenBank/DDBJ whole genome shotgun (WGS) entry which is preliminary data.</text>
</comment>
<dbReference type="SUPFAM" id="SSF53335">
    <property type="entry name" value="S-adenosyl-L-methionine-dependent methyltransferases"/>
    <property type="match status" value="1"/>
</dbReference>
<dbReference type="PANTHER" id="PTHR24422">
    <property type="entry name" value="CHEMOTAXIS PROTEIN METHYLTRANSFERASE"/>
    <property type="match status" value="1"/>
</dbReference>
<dbReference type="Proteomes" id="UP001227964">
    <property type="component" value="Unassembled WGS sequence"/>
</dbReference>
<keyword evidence="6" id="KW-0145">Chemotaxis</keyword>
<feature type="domain" description="PAS" evidence="8">
    <location>
        <begin position="870"/>
        <end position="941"/>
    </location>
</feature>
<feature type="compositionally biased region" description="Low complexity" evidence="7">
    <location>
        <begin position="709"/>
        <end position="719"/>
    </location>
</feature>
<dbReference type="SMART" id="SM00138">
    <property type="entry name" value="MeTrc"/>
    <property type="match status" value="1"/>
</dbReference>
<evidence type="ECO:0000259" key="8">
    <source>
        <dbReference type="PROSITE" id="PS50112"/>
    </source>
</evidence>
<evidence type="ECO:0000256" key="4">
    <source>
        <dbReference type="ARBA" id="ARBA00022679"/>
    </source>
</evidence>
<dbReference type="PROSITE" id="PS50122">
    <property type="entry name" value="CHEB"/>
    <property type="match status" value="1"/>
</dbReference>
<dbReference type="Pfam" id="PF01739">
    <property type="entry name" value="CheR"/>
    <property type="match status" value="1"/>
</dbReference>
<evidence type="ECO:0000256" key="1">
    <source>
        <dbReference type="ARBA" id="ARBA00001541"/>
    </source>
</evidence>
<dbReference type="Gene3D" id="3.40.50.180">
    <property type="entry name" value="Methylesterase CheB, C-terminal domain"/>
    <property type="match status" value="1"/>
</dbReference>
<dbReference type="GO" id="GO:0032259">
    <property type="term" value="P:methylation"/>
    <property type="evidence" value="ECO:0007669"/>
    <property type="project" value="UniProtKB-KW"/>
</dbReference>
<dbReference type="GO" id="GO:0008168">
    <property type="term" value="F:methyltransferase activity"/>
    <property type="evidence" value="ECO:0007669"/>
    <property type="project" value="UniProtKB-KW"/>
</dbReference>
<dbReference type="Pfam" id="PF13596">
    <property type="entry name" value="PAS_10"/>
    <property type="match status" value="1"/>
</dbReference>
<dbReference type="PANTHER" id="PTHR24422:SF10">
    <property type="entry name" value="CHEMOTAXIS PROTEIN METHYLTRANSFERASE 2"/>
    <property type="match status" value="1"/>
</dbReference>
<dbReference type="RefSeq" id="WP_285392453.1">
    <property type="nucleotide sequence ID" value="NZ_JASSVS010000011.1"/>
</dbReference>
<evidence type="ECO:0000259" key="10">
    <source>
        <dbReference type="PROSITE" id="PS50123"/>
    </source>
</evidence>